<accession>A0ABP1BVZ3</accession>
<proteinExistence type="predicted"/>
<organism evidence="1 2">
    <name type="scientific">Sphagnum jensenii</name>
    <dbReference type="NCBI Taxonomy" id="128206"/>
    <lineage>
        <taxon>Eukaryota</taxon>
        <taxon>Viridiplantae</taxon>
        <taxon>Streptophyta</taxon>
        <taxon>Embryophyta</taxon>
        <taxon>Bryophyta</taxon>
        <taxon>Sphagnophytina</taxon>
        <taxon>Sphagnopsida</taxon>
        <taxon>Sphagnales</taxon>
        <taxon>Sphagnaceae</taxon>
        <taxon>Sphagnum</taxon>
    </lineage>
</organism>
<dbReference type="EMBL" id="OZ023709">
    <property type="protein sequence ID" value="CAK9880612.1"/>
    <property type="molecule type" value="Genomic_DNA"/>
</dbReference>
<name>A0ABP1BVZ3_9BRYO</name>
<protein>
    <submittedName>
        <fullName evidence="1">Uncharacterized protein</fullName>
    </submittedName>
</protein>
<dbReference type="Proteomes" id="UP001497522">
    <property type="component" value="Chromosome 8"/>
</dbReference>
<gene>
    <name evidence="1" type="ORF">CSSPJE1EN2_LOCUS22011</name>
</gene>
<evidence type="ECO:0000313" key="2">
    <source>
        <dbReference type="Proteomes" id="UP001497522"/>
    </source>
</evidence>
<reference evidence="1" key="1">
    <citation type="submission" date="2024-03" db="EMBL/GenBank/DDBJ databases">
        <authorList>
            <consortium name="ELIXIR-Norway"/>
            <consortium name="Elixir Norway"/>
        </authorList>
    </citation>
    <scope>NUCLEOTIDE SEQUENCE</scope>
</reference>
<evidence type="ECO:0000313" key="1">
    <source>
        <dbReference type="EMBL" id="CAK9880612.1"/>
    </source>
</evidence>
<sequence length="209" mass="22661">MQAGDVLVFQFFGQSVQQIFTGLLIPANIISNPGSLTVVLGNTDFCILLQNLPNGVLLFTNIARNCLTGGLIQELEDHIGSGQGFQQPQDWTNLETSTGSGLWLHTPGFNKEHWQAGPGACGFVGGHFQDFNVSHFASGEGSSTNDYAETSSEPPSFLEREFHEFKLQETAQNGKKQNMGQVYKAKSFSESFKAPNMTKVDPSGGSKLP</sequence>
<keyword evidence="2" id="KW-1185">Reference proteome</keyword>